<feature type="transmembrane region" description="Helical" evidence="2">
    <location>
        <begin position="74"/>
        <end position="93"/>
    </location>
</feature>
<accession>A0ABS0WUD7</accession>
<protein>
    <recommendedName>
        <fullName evidence="5">Tetratricopeptide repeat protein</fullName>
    </recommendedName>
</protein>
<dbReference type="SUPFAM" id="SSF48452">
    <property type="entry name" value="TPR-like"/>
    <property type="match status" value="1"/>
</dbReference>
<keyword evidence="2" id="KW-0472">Membrane</keyword>
<dbReference type="InterPro" id="IPR011990">
    <property type="entry name" value="TPR-like_helical_dom_sf"/>
</dbReference>
<dbReference type="InterPro" id="IPR019734">
    <property type="entry name" value="TPR_rpt"/>
</dbReference>
<keyword evidence="2" id="KW-0812">Transmembrane</keyword>
<dbReference type="Proteomes" id="UP000623301">
    <property type="component" value="Unassembled WGS sequence"/>
</dbReference>
<evidence type="ECO:0000256" key="2">
    <source>
        <dbReference type="SAM" id="Phobius"/>
    </source>
</evidence>
<keyword evidence="4" id="KW-1185">Reference proteome</keyword>
<evidence type="ECO:0008006" key="5">
    <source>
        <dbReference type="Google" id="ProtNLM"/>
    </source>
</evidence>
<comment type="caution">
    <text evidence="3">The sequence shown here is derived from an EMBL/GenBank/DDBJ whole genome shotgun (WGS) entry which is preliminary data.</text>
</comment>
<keyword evidence="2" id="KW-1133">Transmembrane helix</keyword>
<dbReference type="EMBL" id="JAEHFJ010000008">
    <property type="protein sequence ID" value="MBJ2175609.1"/>
    <property type="molecule type" value="Genomic_DNA"/>
</dbReference>
<reference evidence="3 4" key="1">
    <citation type="submission" date="2020-12" db="EMBL/GenBank/DDBJ databases">
        <title>Aureibaculum luteum sp. nov. and Aureibaculum flavum sp. nov., novel members of the family Flavobacteriaceae isolated from Antarctic intertidal sediments.</title>
        <authorList>
            <person name="He X."/>
            <person name="Zhang X."/>
        </authorList>
    </citation>
    <scope>NUCLEOTIDE SEQUENCE [LARGE SCALE GENOMIC DNA]</scope>
    <source>
        <strain evidence="3 4">A20</strain>
    </source>
</reference>
<evidence type="ECO:0000313" key="3">
    <source>
        <dbReference type="EMBL" id="MBJ2175609.1"/>
    </source>
</evidence>
<organism evidence="3 4">
    <name type="scientific">Aureibaculum flavum</name>
    <dbReference type="NCBI Taxonomy" id="2795986"/>
    <lineage>
        <taxon>Bacteria</taxon>
        <taxon>Pseudomonadati</taxon>
        <taxon>Bacteroidota</taxon>
        <taxon>Flavobacteriia</taxon>
        <taxon>Flavobacteriales</taxon>
        <taxon>Flavobacteriaceae</taxon>
        <taxon>Aureibaculum</taxon>
    </lineage>
</organism>
<name>A0ABS0WUD7_9FLAO</name>
<evidence type="ECO:0000256" key="1">
    <source>
        <dbReference type="PROSITE-ProRule" id="PRU00339"/>
    </source>
</evidence>
<proteinExistence type="predicted"/>
<dbReference type="PROSITE" id="PS50005">
    <property type="entry name" value="TPR"/>
    <property type="match status" value="1"/>
</dbReference>
<keyword evidence="1" id="KW-0802">TPR repeat</keyword>
<dbReference type="RefSeq" id="WP_198842270.1">
    <property type="nucleotide sequence ID" value="NZ_JAEHFJ010000008.1"/>
</dbReference>
<evidence type="ECO:0000313" key="4">
    <source>
        <dbReference type="Proteomes" id="UP000623301"/>
    </source>
</evidence>
<dbReference type="Gene3D" id="1.25.40.10">
    <property type="entry name" value="Tetratricopeptide repeat domain"/>
    <property type="match status" value="1"/>
</dbReference>
<gene>
    <name evidence="3" type="ORF">JBL43_15260</name>
</gene>
<sequence length="207" mass="24948">MGGEGSMQSMITILRNNKNLLRKKSFFKRDRTFLSTRKEYYKASKGKINLKKASKQELKIIRERVIKQRKFENIKIWFVTISLLLPILFFILYSTNVFENQKLDNIEDQKDIYLKEHINTYSYYLDEGDKWIEKRHWNNAIYRYQQAVKLFPNEYEANYRLALAYSYNCKFDKKNCEAGKRLTTRLLKNYSEDKNLQKLKFVFGIAP</sequence>
<feature type="repeat" description="TPR" evidence="1">
    <location>
        <begin position="121"/>
        <end position="154"/>
    </location>
</feature>